<keyword evidence="3" id="KW-1185">Reference proteome</keyword>
<dbReference type="EMBL" id="PJQD01000023">
    <property type="protein sequence ID" value="POY74527.1"/>
    <property type="molecule type" value="Genomic_DNA"/>
</dbReference>
<comment type="caution">
    <text evidence="2">The sequence shown here is derived from an EMBL/GenBank/DDBJ whole genome shotgun (WGS) entry which is preliminary data.</text>
</comment>
<dbReference type="Proteomes" id="UP000237144">
    <property type="component" value="Unassembled WGS sequence"/>
</dbReference>
<dbReference type="Gene3D" id="3.40.50.11350">
    <property type="match status" value="1"/>
</dbReference>
<feature type="compositionally biased region" description="Low complexity" evidence="1">
    <location>
        <begin position="174"/>
        <end position="190"/>
    </location>
</feature>
<feature type="non-terminal residue" evidence="2">
    <location>
        <position position="1"/>
    </location>
</feature>
<reference evidence="2 3" key="1">
    <citation type="journal article" date="2018" name="Front. Microbiol.">
        <title>Prospects for Fungal Bioremediation of Acidic Radioactive Waste Sites: Characterization and Genome Sequence of Rhodotorula taiwanensis MD1149.</title>
        <authorList>
            <person name="Tkavc R."/>
            <person name="Matrosova V.Y."/>
            <person name="Grichenko O.E."/>
            <person name="Gostincar C."/>
            <person name="Volpe R.P."/>
            <person name="Klimenkova P."/>
            <person name="Gaidamakova E.K."/>
            <person name="Zhou C.E."/>
            <person name="Stewart B.J."/>
            <person name="Lyman M.G."/>
            <person name="Malfatti S.A."/>
            <person name="Rubinfeld B."/>
            <person name="Courtot M."/>
            <person name="Singh J."/>
            <person name="Dalgard C.L."/>
            <person name="Hamilton T."/>
            <person name="Frey K.G."/>
            <person name="Gunde-Cimerman N."/>
            <person name="Dugan L."/>
            <person name="Daly M.J."/>
        </authorList>
    </citation>
    <scope>NUCLEOTIDE SEQUENCE [LARGE SCALE GENOMIC DNA]</scope>
    <source>
        <strain evidence="2 3">MD1149</strain>
    </source>
</reference>
<accession>A0A2S5BCN4</accession>
<dbReference type="CDD" id="cd11296">
    <property type="entry name" value="O-FucT_like"/>
    <property type="match status" value="1"/>
</dbReference>
<gene>
    <name evidence="2" type="ORF">BMF94_2287</name>
</gene>
<feature type="region of interest" description="Disordered" evidence="1">
    <location>
        <begin position="80"/>
        <end position="151"/>
    </location>
</feature>
<evidence type="ECO:0000256" key="1">
    <source>
        <dbReference type="SAM" id="MobiDB-lite"/>
    </source>
</evidence>
<feature type="region of interest" description="Disordered" evidence="1">
    <location>
        <begin position="174"/>
        <end position="220"/>
    </location>
</feature>
<sequence>VERDHSQTFRERTCPPPFLLCRSEARLPSRPPGVVAADPASLLDKRHCARRKRRPSTLLGGPLHLFPVCASPAILVKEPPLPTPTLDEPAEAPHTLRPSDMTGGRHRSPASEVTLKGDLILEFPSSITTATRQRESTPAAESSLARTRRPVTNSGVADLDVWIESRDSYAPLLPSSSIAPSPTPSPIDSDFGPFVTDAPPSPPPKDAQQPFPATSSLASKGGFYSKSTSIAQARSHKSLKQLQGVSDLRTGPARPLNWRDKGQEMARARKGSGTPAKLGITLRQVVGAVASMAVLSLGAVVYVNSRGKNAVVKHMQRREQVLAASLAPTSSSVAKFEPSHPHDSFRDELATDAHYLISVPHGDFAEQTMNLYHLTHLSGVMHRIPIAHPFLLPDPKQPDVISEHSLPSIYDLARFAAGTSVSILDWNELRPHEAGEAPKIEPLGCWIGEVTAQERTERAAKMQQTGLTPGFVPVRLKLGAAEAGQGDDLKETHGFLSRFDKDLSAQTGLIEQARHVAAAGLSKRDAVPEDQVFCIDHTLYRPEHPTTKHSTSHLDPRDHTAFFKHGRHLHFAPDIHETAGEIAAHVLGHRNPFLAVHISASARASECKLLDQPDRCHVDLLDYQRAIGRVKHVVAQTAGRKNREHRHAAKNLSVVVSTDVKDLAFLGELANLGWHLLDYNDLELRERFGRWDPQLMDQAIESRASGFVGTRGSPQSTLSALRVRTWRSGPTELI</sequence>
<name>A0A2S5BCN4_9BASI</name>
<evidence type="ECO:0000313" key="2">
    <source>
        <dbReference type="EMBL" id="POY74527.1"/>
    </source>
</evidence>
<protein>
    <submittedName>
        <fullName evidence="2">Uncharacterized protein</fullName>
    </submittedName>
</protein>
<dbReference type="AlphaFoldDB" id="A0A2S5BCN4"/>
<organism evidence="2 3">
    <name type="scientific">Rhodotorula taiwanensis</name>
    <dbReference type="NCBI Taxonomy" id="741276"/>
    <lineage>
        <taxon>Eukaryota</taxon>
        <taxon>Fungi</taxon>
        <taxon>Dikarya</taxon>
        <taxon>Basidiomycota</taxon>
        <taxon>Pucciniomycotina</taxon>
        <taxon>Microbotryomycetes</taxon>
        <taxon>Sporidiobolales</taxon>
        <taxon>Sporidiobolaceae</taxon>
        <taxon>Rhodotorula</taxon>
    </lineage>
</organism>
<proteinExistence type="predicted"/>
<evidence type="ECO:0000313" key="3">
    <source>
        <dbReference type="Proteomes" id="UP000237144"/>
    </source>
</evidence>
<dbReference type="OrthoDB" id="423313at2759"/>